<feature type="compositionally biased region" description="Basic and acidic residues" evidence="1">
    <location>
        <begin position="1"/>
        <end position="18"/>
    </location>
</feature>
<keyword evidence="3" id="KW-1185">Reference proteome</keyword>
<dbReference type="PANTHER" id="PTHR35046">
    <property type="entry name" value="ZINC KNUCKLE (CCHC-TYPE) FAMILY PROTEIN"/>
    <property type="match status" value="1"/>
</dbReference>
<gene>
    <name evidence="2" type="ORF">CR513_55874</name>
</gene>
<evidence type="ECO:0008006" key="4">
    <source>
        <dbReference type="Google" id="ProtNLM"/>
    </source>
</evidence>
<protein>
    <recommendedName>
        <fullName evidence="4">CCHC-type domain-containing protein</fullName>
    </recommendedName>
</protein>
<proteinExistence type="predicted"/>
<organism evidence="2 3">
    <name type="scientific">Mucuna pruriens</name>
    <name type="common">Velvet bean</name>
    <name type="synonym">Dolichos pruriens</name>
    <dbReference type="NCBI Taxonomy" id="157652"/>
    <lineage>
        <taxon>Eukaryota</taxon>
        <taxon>Viridiplantae</taxon>
        <taxon>Streptophyta</taxon>
        <taxon>Embryophyta</taxon>
        <taxon>Tracheophyta</taxon>
        <taxon>Spermatophyta</taxon>
        <taxon>Magnoliopsida</taxon>
        <taxon>eudicotyledons</taxon>
        <taxon>Gunneridae</taxon>
        <taxon>Pentapetalae</taxon>
        <taxon>rosids</taxon>
        <taxon>fabids</taxon>
        <taxon>Fabales</taxon>
        <taxon>Fabaceae</taxon>
        <taxon>Papilionoideae</taxon>
        <taxon>50 kb inversion clade</taxon>
        <taxon>NPAAA clade</taxon>
        <taxon>indigoferoid/millettioid clade</taxon>
        <taxon>Phaseoleae</taxon>
        <taxon>Mucuna</taxon>
    </lineage>
</organism>
<dbReference type="EMBL" id="QJKJ01013889">
    <property type="protein sequence ID" value="RDX65467.1"/>
    <property type="molecule type" value="Genomic_DNA"/>
</dbReference>
<comment type="caution">
    <text evidence="2">The sequence shown here is derived from an EMBL/GenBank/DDBJ whole genome shotgun (WGS) entry which is preliminary data.</text>
</comment>
<evidence type="ECO:0000256" key="1">
    <source>
        <dbReference type="SAM" id="MobiDB-lite"/>
    </source>
</evidence>
<evidence type="ECO:0000313" key="2">
    <source>
        <dbReference type="EMBL" id="RDX65467.1"/>
    </source>
</evidence>
<dbReference type="OrthoDB" id="1747743at2759"/>
<evidence type="ECO:0000313" key="3">
    <source>
        <dbReference type="Proteomes" id="UP000257109"/>
    </source>
</evidence>
<name>A0A371EHD9_MUCPR</name>
<dbReference type="Proteomes" id="UP000257109">
    <property type="component" value="Unassembled WGS sequence"/>
</dbReference>
<dbReference type="AlphaFoldDB" id="A0A371EHD9"/>
<feature type="non-terminal residue" evidence="2">
    <location>
        <position position="1"/>
    </location>
</feature>
<accession>A0A371EHD9</accession>
<dbReference type="PANTHER" id="PTHR35046:SF9">
    <property type="entry name" value="RNA-DIRECTED DNA POLYMERASE"/>
    <property type="match status" value="1"/>
</dbReference>
<feature type="region of interest" description="Disordered" evidence="1">
    <location>
        <begin position="1"/>
        <end position="27"/>
    </location>
</feature>
<feature type="compositionally biased region" description="Basic residues" evidence="1">
    <location>
        <begin position="206"/>
        <end position="215"/>
    </location>
</feature>
<feature type="region of interest" description="Disordered" evidence="1">
    <location>
        <begin position="201"/>
        <end position="226"/>
    </location>
</feature>
<feature type="compositionally biased region" description="Basic and acidic residues" evidence="1">
    <location>
        <begin position="216"/>
        <end position="226"/>
    </location>
</feature>
<reference evidence="2" key="1">
    <citation type="submission" date="2018-05" db="EMBL/GenBank/DDBJ databases">
        <title>Draft genome of Mucuna pruriens seed.</title>
        <authorList>
            <person name="Nnadi N.E."/>
            <person name="Vos R."/>
            <person name="Hasami M.H."/>
            <person name="Devisetty U.K."/>
            <person name="Aguiy J.C."/>
        </authorList>
    </citation>
    <scope>NUCLEOTIDE SEQUENCE [LARGE SCALE GENOMIC DNA]</scope>
    <source>
        <strain evidence="2">JCA_2017</strain>
    </source>
</reference>
<sequence>MSPKKGSEPLSGRKEERITPPPSSSRFSSIKCFKCLGKGQITFQCPNKRTMVLRENEESTSSSDIESSSDHSYYEGDFLMVKRLMSNMIGEEDESQFFHSRCLVLEKLCSIIIDGRRSVNVASSRLVGKLGIPNLTSYNSLYVDDVMCDVVSMEATHILLGKSWQFDRKVIYDSVILKLLSPREFCENQINMRIKRKEEIKEKEKVKKAREKTKKSKSDREKKEEK</sequence>